<proteinExistence type="predicted"/>
<evidence type="ECO:0000313" key="3">
    <source>
        <dbReference type="EMBL" id="NVO29536.1"/>
    </source>
</evidence>
<dbReference type="PANTHER" id="PTHR30461">
    <property type="entry name" value="DNA-INVERTASE FROM LAMBDOID PROPHAGE"/>
    <property type="match status" value="1"/>
</dbReference>
<dbReference type="PANTHER" id="PTHR30461:SF23">
    <property type="entry name" value="DNA RECOMBINASE-RELATED"/>
    <property type="match status" value="1"/>
</dbReference>
<dbReference type="SMART" id="SM00857">
    <property type="entry name" value="Resolvase"/>
    <property type="match status" value="1"/>
</dbReference>
<dbReference type="PROSITE" id="PS51737">
    <property type="entry name" value="RECOMBINASE_DNA_BIND"/>
    <property type="match status" value="1"/>
</dbReference>
<dbReference type="InterPro" id="IPR038109">
    <property type="entry name" value="DNA_bind_recomb_sf"/>
</dbReference>
<dbReference type="CDD" id="cd00338">
    <property type="entry name" value="Ser_Recombinase"/>
    <property type="match status" value="1"/>
</dbReference>
<reference evidence="3 4" key="1">
    <citation type="submission" date="2020-04" db="EMBL/GenBank/DDBJ databases">
        <title>Donghicola sp., a member of the Rhodobacteraceae family isolated from mangrove forest in Thailand.</title>
        <authorList>
            <person name="Charoenyingcharoen P."/>
            <person name="Yukphan P."/>
        </authorList>
    </citation>
    <scope>NUCLEOTIDE SEQUENCE [LARGE SCALE GENOMIC DNA]</scope>
    <source>
        <strain evidence="3 4">C2-DW-16</strain>
    </source>
</reference>
<dbReference type="Proteomes" id="UP000523601">
    <property type="component" value="Unassembled WGS sequence"/>
</dbReference>
<dbReference type="Pfam" id="PF13408">
    <property type="entry name" value="Zn_ribbon_recom"/>
    <property type="match status" value="1"/>
</dbReference>
<feature type="domain" description="Resolvase/invertase-type recombinase catalytic" evidence="1">
    <location>
        <begin position="6"/>
        <end position="151"/>
    </location>
</feature>
<dbReference type="InterPro" id="IPR025827">
    <property type="entry name" value="Zn_ribbon_recom_dom"/>
</dbReference>
<organism evidence="3 4">
    <name type="scientific">Donghicola mangrovi</name>
    <dbReference type="NCBI Taxonomy" id="2729614"/>
    <lineage>
        <taxon>Bacteria</taxon>
        <taxon>Pseudomonadati</taxon>
        <taxon>Pseudomonadota</taxon>
        <taxon>Alphaproteobacteria</taxon>
        <taxon>Rhodobacterales</taxon>
        <taxon>Roseobacteraceae</taxon>
        <taxon>Donghicola</taxon>
    </lineage>
</organism>
<evidence type="ECO:0000259" key="1">
    <source>
        <dbReference type="PROSITE" id="PS51736"/>
    </source>
</evidence>
<dbReference type="Pfam" id="PF00239">
    <property type="entry name" value="Resolvase"/>
    <property type="match status" value="1"/>
</dbReference>
<accession>A0ABX2PK96</accession>
<dbReference type="InterPro" id="IPR011109">
    <property type="entry name" value="DNA_bind_recombinase_dom"/>
</dbReference>
<evidence type="ECO:0000259" key="2">
    <source>
        <dbReference type="PROSITE" id="PS51737"/>
    </source>
</evidence>
<dbReference type="Gene3D" id="3.90.1750.20">
    <property type="entry name" value="Putative Large Serine Recombinase, Chain B, Domain 2"/>
    <property type="match status" value="1"/>
</dbReference>
<dbReference type="InterPro" id="IPR006119">
    <property type="entry name" value="Resolv_N"/>
</dbReference>
<dbReference type="EMBL" id="JABCJD010000020">
    <property type="protein sequence ID" value="NVO29536.1"/>
    <property type="molecule type" value="Genomic_DNA"/>
</dbReference>
<dbReference type="InterPro" id="IPR036162">
    <property type="entry name" value="Resolvase-like_N_sf"/>
</dbReference>
<dbReference type="PROSITE" id="PS51736">
    <property type="entry name" value="RECOMBINASES_3"/>
    <property type="match status" value="1"/>
</dbReference>
<dbReference type="SUPFAM" id="SSF53041">
    <property type="entry name" value="Resolvase-like"/>
    <property type="match status" value="1"/>
</dbReference>
<feature type="domain" description="Recombinase" evidence="2">
    <location>
        <begin position="153"/>
        <end position="296"/>
    </location>
</feature>
<dbReference type="InterPro" id="IPR050639">
    <property type="entry name" value="SSR_resolvase"/>
</dbReference>
<keyword evidence="4" id="KW-1185">Reference proteome</keyword>
<dbReference type="Pfam" id="PF07508">
    <property type="entry name" value="Recombinase"/>
    <property type="match status" value="1"/>
</dbReference>
<name>A0ABX2PK96_9RHOB</name>
<comment type="caution">
    <text evidence="3">The sequence shown here is derived from an EMBL/GenBank/DDBJ whole genome shotgun (WGS) entry which is preliminary data.</text>
</comment>
<dbReference type="Gene3D" id="3.40.50.1390">
    <property type="entry name" value="Resolvase, N-terminal catalytic domain"/>
    <property type="match status" value="1"/>
</dbReference>
<dbReference type="RefSeq" id="WP_176856227.1">
    <property type="nucleotide sequence ID" value="NZ_JABCJD010000020.1"/>
</dbReference>
<evidence type="ECO:0000313" key="4">
    <source>
        <dbReference type="Proteomes" id="UP000523601"/>
    </source>
</evidence>
<protein>
    <submittedName>
        <fullName evidence="3">Recombinase family protein</fullName>
    </submittedName>
</protein>
<sequence length="527" mass="59744">MPSLPRAVFYARYSTDKQKERSIDDQYRICDTIAERAQVKVVKRYHDRGLSAASLQRPGLQDLMAEMKSGAFDMIIAESLDRISRNLADLARFFEFTEYHRITIRTLSEDKVEKIHVALKGYQNDEFLQELSRKTHRGLAGQAILGRSAGGKAYGYHIIKQFDAEGARIGGERVIVPEEAAIIRRIFKDYASGISPKKIAEALNEEGVPSPSGKHWGATTIQGNRKRGTGILNNELYIGRQVWNRLNYRKMPGTNKRQSRLNDDSELIMCDVLHLRIVPQDLWEAAKTRQVELQVSSGQGGDFWDRRRPRYLFSKLLVCDCCGGGFSMINKSSFGCTQSRTKGQVICPNRRTIKREELEDRILSALTERLMQPEAVKAFCDAYLAERNRLASSRDDKRSELLTALSKLKSEKDVLIASIKSGVPAEFLHDEIEKNMRRTSALEAEVSAEPREDVLRFDPRLAEDYRQRVSALIRSLGDRTEMNESWEQLRGLIEKIILIPDDHDGYTIDLRGDLAGLLNMALGSDGS</sequence>
<gene>
    <name evidence="3" type="ORF">HJ526_19120</name>
</gene>